<keyword evidence="3" id="KW-1185">Reference proteome</keyword>
<proteinExistence type="predicted"/>
<dbReference type="RefSeq" id="WP_212594878.1">
    <property type="nucleotide sequence ID" value="NZ_CP073587.1"/>
</dbReference>
<evidence type="ECO:0008006" key="4">
    <source>
        <dbReference type="Google" id="ProtNLM"/>
    </source>
</evidence>
<feature type="signal peptide" evidence="1">
    <location>
        <begin position="1"/>
        <end position="21"/>
    </location>
</feature>
<gene>
    <name evidence="2" type="ORF">KDN34_17045</name>
</gene>
<accession>A0ABX7YSX1</accession>
<feature type="chain" id="PRO_5046366261" description="Lipoprotein" evidence="1">
    <location>
        <begin position="22"/>
        <end position="303"/>
    </location>
</feature>
<dbReference type="Proteomes" id="UP000679575">
    <property type="component" value="Chromosome"/>
</dbReference>
<sequence>MNNTLKLTIPALMLSLLTACASTSTLSYEPEESGDYKFDPDSSFAMNVVEGSLGFHNGLRDADAPKDADTSPTAINYAGNAYLGLMANGIGGALLGLLGTNSGEYPLDYGYGIYYVPVSDFSKASLDSAYAKVESDIIHAIEVGHSVKFSHKVNKPSGDVSLIFSGDKCTALKSDPRFNGYFTEAYLKAHQITRIDQCELGGYKSFDLMRFSHTTPNKQNGNYAVIGIRHLGQYTSLRAMAQMNDNFYFFNPKNIINPAPFVLHNNLAWFFIDPVKGTSATDAARYSVDVKSMAAKYPNMFHN</sequence>
<reference evidence="2 3" key="1">
    <citation type="submission" date="2021-04" db="EMBL/GenBank/DDBJ databases">
        <title>Novel species identification of genus Shewanella.</title>
        <authorList>
            <person name="Liu G."/>
        </authorList>
    </citation>
    <scope>NUCLEOTIDE SEQUENCE [LARGE SCALE GENOMIC DNA]</scope>
    <source>
        <strain evidence="2 3">FJAT-54481</strain>
    </source>
</reference>
<dbReference type="PROSITE" id="PS51257">
    <property type="entry name" value="PROKAR_LIPOPROTEIN"/>
    <property type="match status" value="1"/>
</dbReference>
<name>A0ABX7YSX1_9GAMM</name>
<protein>
    <recommendedName>
        <fullName evidence="4">Lipoprotein</fullName>
    </recommendedName>
</protein>
<organism evidence="2 3">
    <name type="scientific">Shewanella yunxiaonensis</name>
    <dbReference type="NCBI Taxonomy" id="2829809"/>
    <lineage>
        <taxon>Bacteria</taxon>
        <taxon>Pseudomonadati</taxon>
        <taxon>Pseudomonadota</taxon>
        <taxon>Gammaproteobacteria</taxon>
        <taxon>Alteromonadales</taxon>
        <taxon>Shewanellaceae</taxon>
        <taxon>Shewanella</taxon>
    </lineage>
</organism>
<keyword evidence="1" id="KW-0732">Signal</keyword>
<evidence type="ECO:0000313" key="2">
    <source>
        <dbReference type="EMBL" id="QUN05852.1"/>
    </source>
</evidence>
<dbReference type="EMBL" id="CP073587">
    <property type="protein sequence ID" value="QUN05852.1"/>
    <property type="molecule type" value="Genomic_DNA"/>
</dbReference>
<evidence type="ECO:0000256" key="1">
    <source>
        <dbReference type="SAM" id="SignalP"/>
    </source>
</evidence>
<evidence type="ECO:0000313" key="3">
    <source>
        <dbReference type="Proteomes" id="UP000679575"/>
    </source>
</evidence>